<protein>
    <submittedName>
        <fullName evidence="1">Uncharacterized protein</fullName>
    </submittedName>
</protein>
<evidence type="ECO:0000313" key="2">
    <source>
        <dbReference type="Proteomes" id="UP000222773"/>
    </source>
</evidence>
<dbReference type="EMBL" id="MF140432">
    <property type="protein sequence ID" value="ASR84069.1"/>
    <property type="molecule type" value="Genomic_DNA"/>
</dbReference>
<reference evidence="1 2" key="1">
    <citation type="submission" date="2017-05" db="EMBL/GenBank/DDBJ databases">
        <authorList>
            <person name="Otto L."/>
            <person name="Bidlack C."/>
            <person name="Kremp M."/>
            <person name="Pizzorno M."/>
            <person name="Stowe E."/>
            <person name="Krukonis G."/>
            <person name="Stoner T.H."/>
            <person name="Garlena R.A."/>
            <person name="Russell D.A."/>
            <person name="Pope W.H."/>
            <person name="Jacobs-Sera D."/>
            <person name="Hatfull G.F."/>
        </authorList>
    </citation>
    <scope>NUCLEOTIDE SEQUENCE [LARGE SCALE GENOMIC DNA]</scope>
</reference>
<dbReference type="GeneID" id="79993146"/>
<keyword evidence="2" id="KW-1185">Reference proteome</keyword>
<evidence type="ECO:0000313" key="1">
    <source>
        <dbReference type="EMBL" id="ASR84069.1"/>
    </source>
</evidence>
<proteinExistence type="predicted"/>
<organism evidence="1 2">
    <name type="scientific">Arthrobacter phage Teacup</name>
    <dbReference type="NCBI Taxonomy" id="2015871"/>
    <lineage>
        <taxon>Viruses</taxon>
        <taxon>Duplodnaviria</taxon>
        <taxon>Heunggongvirae</taxon>
        <taxon>Uroviricota</taxon>
        <taxon>Caudoviricetes</taxon>
        <taxon>Gordonvirus</taxon>
        <taxon>Gordonvirus teacup</taxon>
    </lineage>
</organism>
<dbReference type="KEGG" id="vg:79993146"/>
<accession>A0A222ZIA0</accession>
<name>A0A222ZIA0_9CAUD</name>
<gene>
    <name evidence="1" type="primary">72</name>
    <name evidence="1" type="ORF">SEA_TEACUP_72</name>
</gene>
<dbReference type="RefSeq" id="YP_010749814.1">
    <property type="nucleotide sequence ID" value="NC_073326.1"/>
</dbReference>
<sequence>MESITIECHNLRPHKAHEWREGFLWHRKRSCKGFPGKTEWLRENHRHKLIFREKASDVFMMHWSCEVPGCRKSCNILRRDFNWQTVGLPKVESRARSVIYKKKMD</sequence>
<dbReference type="Proteomes" id="UP000222773">
    <property type="component" value="Segment"/>
</dbReference>